<proteinExistence type="predicted"/>
<comment type="caution">
    <text evidence="1">The sequence shown here is derived from an EMBL/GenBank/DDBJ whole genome shotgun (WGS) entry which is preliminary data.</text>
</comment>
<name>A0ABU4JDX4_9FLAO</name>
<reference evidence="1 2" key="1">
    <citation type="submission" date="2023-11" db="EMBL/GenBank/DDBJ databases">
        <title>First isolation, identification, and characterization of non-pathogenic Epilithonimonas ginsengisoli isolated from diseased farmed rainbow trout (Oncorhynchus mykiss) in Chile.</title>
        <authorList>
            <person name="Miranda C.D."/>
            <person name="Irgang R."/>
            <person name="Concha C."/>
            <person name="Rojas R."/>
            <person name="Avendano R."/>
        </authorList>
    </citation>
    <scope>NUCLEOTIDE SEQUENCE [LARGE SCALE GENOMIC DNA]</scope>
    <source>
        <strain evidence="1 2">FP99</strain>
    </source>
</reference>
<gene>
    <name evidence="1" type="ORF">NG800_003015</name>
</gene>
<dbReference type="EMBL" id="JAMXLT020000003">
    <property type="protein sequence ID" value="MDW8547867.1"/>
    <property type="molecule type" value="Genomic_DNA"/>
</dbReference>
<evidence type="ECO:0000313" key="1">
    <source>
        <dbReference type="EMBL" id="MDW8547867.1"/>
    </source>
</evidence>
<organism evidence="1 2">
    <name type="scientific">Epilithonimonas ginsengisoli</name>
    <dbReference type="NCBI Taxonomy" id="1245592"/>
    <lineage>
        <taxon>Bacteria</taxon>
        <taxon>Pseudomonadati</taxon>
        <taxon>Bacteroidota</taxon>
        <taxon>Flavobacteriia</taxon>
        <taxon>Flavobacteriales</taxon>
        <taxon>Weeksellaceae</taxon>
        <taxon>Chryseobacterium group</taxon>
        <taxon>Epilithonimonas</taxon>
    </lineage>
</organism>
<dbReference type="RefSeq" id="WP_218281606.1">
    <property type="nucleotide sequence ID" value="NZ_JAMXLT020000003.1"/>
</dbReference>
<evidence type="ECO:0000313" key="2">
    <source>
        <dbReference type="Proteomes" id="UP001204439"/>
    </source>
</evidence>
<keyword evidence="2" id="KW-1185">Reference proteome</keyword>
<sequence>MITWIHQIYKTHASNVYIYTNPQKTTTIKHFIRMQNDTRRETLILNGQFKIITELEEFRMSLWVTGFGLQDARTGEVIIPVVHIFNLDRYVADGSTLHVVFRIYPHGAKTYEVAIHPFRKTFAYEDKTYSTKDFFKTFTGNDFN</sequence>
<accession>A0ABU4JDX4</accession>
<dbReference type="Proteomes" id="UP001204439">
    <property type="component" value="Unassembled WGS sequence"/>
</dbReference>
<protein>
    <submittedName>
        <fullName evidence="1">Uncharacterized protein</fullName>
    </submittedName>
</protein>